<sequence length="778" mass="85621">MLTYHQVMTTDLSLLTTAAAKWETAAKDFETVQKTYDSQVRNVAADGSWKGVAADHFLETTKTQTYNQYTAASTEARAIASLLRDAHGQFMELRKKLEDEVKEAEKAGMKVSENGVATFDFARADKALADAARHDPDLHTTEAGYSSRIAGVVQAVDDADQGVKLALQAAVQRTDLFDGFANGFNAKAEGDIEKVEAKEAQELAMKLNSTGHLDAKQLAEMERLFRDNSGNKEFSQTFLTGLGAENTFKFTNKLNELGHGSDKRKGDYLTLDKGLAQSLATATDVPTFKDGGKPLDPGSAEYFSAYKKWLGSSDGKFYKNWMDDLKVAGIKQFGQEGLTDQGRIGEGRSQRVRGYQSLVTMMQKGGNYSTQFLHDLSDDMVAVEKKDKNVWDLYGPFSKKDTSWFAYDPVDRALGIMSKNPGAATAYFDPKAQIFDRDANGGEGTFRKNDRFDYLREKRDWAVMNTMDTKTQWEHPGPDAEAKDSHKGFGNALQAAATGRAPGQRAEGIHPQHSDAQVRVFGEIASKYGEYTKVNQDAMPGNIRENMANTLADYPKDVHEILGKGGNLTTGPQDASIDRKNLAQFIRAASEDGKAFHTIHSSQSLEAAQTVNSMGRDDFLDESTNHHSRKVLESIKENARVFGALDGTRAEVIAAHRDSQIFQNNWNAKINYHLIGAPFTDIPYVGDSLQRYVDVGTSMYANRLNDEATAKSKDELITLYDGGQKELEEMLAKRAEDLRVSVADLKATGGRGQDLLTAVDSSYADGIGRVRRATGEVS</sequence>
<organism evidence="2 3">
    <name type="scientific">Streptomyces blastmyceticus</name>
    <dbReference type="NCBI Taxonomy" id="68180"/>
    <lineage>
        <taxon>Bacteria</taxon>
        <taxon>Bacillati</taxon>
        <taxon>Actinomycetota</taxon>
        <taxon>Actinomycetes</taxon>
        <taxon>Kitasatosporales</taxon>
        <taxon>Streptomycetaceae</taxon>
        <taxon>Streptomyces</taxon>
    </lineage>
</organism>
<accession>A0ABP3HKY3</accession>
<keyword evidence="3" id="KW-1185">Reference proteome</keyword>
<reference evidence="3" key="1">
    <citation type="journal article" date="2019" name="Int. J. Syst. Evol. Microbiol.">
        <title>The Global Catalogue of Microorganisms (GCM) 10K type strain sequencing project: providing services to taxonomists for standard genome sequencing and annotation.</title>
        <authorList>
            <consortium name="The Broad Institute Genomics Platform"/>
            <consortium name="The Broad Institute Genome Sequencing Center for Infectious Disease"/>
            <person name="Wu L."/>
            <person name="Ma J."/>
        </authorList>
    </citation>
    <scope>NUCLEOTIDE SEQUENCE [LARGE SCALE GENOMIC DNA]</scope>
    <source>
        <strain evidence="3">JCM 4565</strain>
    </source>
</reference>
<name>A0ABP3HKY3_9ACTN</name>
<dbReference type="SUPFAM" id="SSF140453">
    <property type="entry name" value="EsxAB dimer-like"/>
    <property type="match status" value="1"/>
</dbReference>
<protein>
    <submittedName>
        <fullName evidence="2">Uncharacterized protein</fullName>
    </submittedName>
</protein>
<comment type="caution">
    <text evidence="2">The sequence shown here is derived from an EMBL/GenBank/DDBJ whole genome shotgun (WGS) entry which is preliminary data.</text>
</comment>
<dbReference type="EMBL" id="BAAABW010000029">
    <property type="protein sequence ID" value="GAA0373286.1"/>
    <property type="molecule type" value="Genomic_DNA"/>
</dbReference>
<gene>
    <name evidence="2" type="ORF">GCM10010319_59500</name>
</gene>
<proteinExistence type="predicted"/>
<evidence type="ECO:0000313" key="3">
    <source>
        <dbReference type="Proteomes" id="UP001500063"/>
    </source>
</evidence>
<evidence type="ECO:0000256" key="1">
    <source>
        <dbReference type="SAM" id="Coils"/>
    </source>
</evidence>
<dbReference type="InterPro" id="IPR036689">
    <property type="entry name" value="ESAT-6-like_sf"/>
</dbReference>
<keyword evidence="1" id="KW-0175">Coiled coil</keyword>
<evidence type="ECO:0000313" key="2">
    <source>
        <dbReference type="EMBL" id="GAA0373286.1"/>
    </source>
</evidence>
<dbReference type="Proteomes" id="UP001500063">
    <property type="component" value="Unassembled WGS sequence"/>
</dbReference>
<feature type="coiled-coil region" evidence="1">
    <location>
        <begin position="87"/>
        <end position="114"/>
    </location>
</feature>